<dbReference type="PROSITE" id="PS00018">
    <property type="entry name" value="EF_HAND_1"/>
    <property type="match status" value="1"/>
</dbReference>
<keyword evidence="3" id="KW-0106">Calcium</keyword>
<dbReference type="PROSITE" id="PS50222">
    <property type="entry name" value="EF_HAND_2"/>
    <property type="match status" value="2"/>
</dbReference>
<organism evidence="6 7">
    <name type="scientific">Erythroxylum novogranatense</name>
    <dbReference type="NCBI Taxonomy" id="1862640"/>
    <lineage>
        <taxon>Eukaryota</taxon>
        <taxon>Viridiplantae</taxon>
        <taxon>Streptophyta</taxon>
        <taxon>Embryophyta</taxon>
        <taxon>Tracheophyta</taxon>
        <taxon>Spermatophyta</taxon>
        <taxon>Magnoliopsida</taxon>
        <taxon>eudicotyledons</taxon>
        <taxon>Gunneridae</taxon>
        <taxon>Pentapetalae</taxon>
        <taxon>rosids</taxon>
        <taxon>fabids</taxon>
        <taxon>Malpighiales</taxon>
        <taxon>Erythroxylaceae</taxon>
        <taxon>Erythroxylum</taxon>
    </lineage>
</organism>
<dbReference type="AlphaFoldDB" id="A0AAV8U4Z2"/>
<dbReference type="Pfam" id="PF13499">
    <property type="entry name" value="EF-hand_7"/>
    <property type="match status" value="1"/>
</dbReference>
<protein>
    <recommendedName>
        <fullName evidence="5">EF-hand domain-containing protein</fullName>
    </recommendedName>
</protein>
<reference evidence="6 7" key="1">
    <citation type="submission" date="2021-09" db="EMBL/GenBank/DDBJ databases">
        <title>Genomic insights and catalytic innovation underlie evolution of tropane alkaloids biosynthesis.</title>
        <authorList>
            <person name="Wang Y.-J."/>
            <person name="Tian T."/>
            <person name="Huang J.-P."/>
            <person name="Huang S.-X."/>
        </authorList>
    </citation>
    <scope>NUCLEOTIDE SEQUENCE [LARGE SCALE GENOMIC DNA]</scope>
    <source>
        <strain evidence="6">KIB-2018</strain>
        <tissue evidence="6">Leaf</tissue>
    </source>
</reference>
<keyword evidence="7" id="KW-1185">Reference proteome</keyword>
<sequence length="203" mass="22766">MDSTKNIDCISPSELLFFSVIIIYFIVTILEDICPCSCCSPHSFFDKLACFFKSCTADFSINNAIERQVVGGKDSAQNAISFNSGDGEELSIGEVKEVMGNLGTDYDPSGEKLPEKINSNGINNMLEDKDPSIEEVHDAFRVFDENDDGFINTEELRKVLCKLSYKEITEADCRRIIETYDENGDELIDFNEFVRVMSISLSN</sequence>
<feature type="transmembrane region" description="Helical" evidence="4">
    <location>
        <begin position="12"/>
        <end position="30"/>
    </location>
</feature>
<keyword evidence="4" id="KW-0472">Membrane</keyword>
<dbReference type="SUPFAM" id="SSF47473">
    <property type="entry name" value="EF-hand"/>
    <property type="match status" value="1"/>
</dbReference>
<name>A0AAV8U4Z2_9ROSI</name>
<feature type="domain" description="EF-hand" evidence="5">
    <location>
        <begin position="131"/>
        <end position="166"/>
    </location>
</feature>
<proteinExistence type="predicted"/>
<accession>A0AAV8U4Z2</accession>
<dbReference type="CDD" id="cd00051">
    <property type="entry name" value="EFh"/>
    <property type="match status" value="1"/>
</dbReference>
<keyword evidence="4" id="KW-1133">Transmembrane helix</keyword>
<evidence type="ECO:0000313" key="7">
    <source>
        <dbReference type="Proteomes" id="UP001159364"/>
    </source>
</evidence>
<gene>
    <name evidence="6" type="ORF">K2173_028145</name>
</gene>
<dbReference type="GO" id="GO:0005509">
    <property type="term" value="F:calcium ion binding"/>
    <property type="evidence" value="ECO:0007669"/>
    <property type="project" value="InterPro"/>
</dbReference>
<dbReference type="SMART" id="SM00054">
    <property type="entry name" value="EFh"/>
    <property type="match status" value="2"/>
</dbReference>
<keyword evidence="1" id="KW-0479">Metal-binding</keyword>
<feature type="domain" description="EF-hand" evidence="5">
    <location>
        <begin position="168"/>
        <end position="203"/>
    </location>
</feature>
<comment type="caution">
    <text evidence="6">The sequence shown here is derived from an EMBL/GenBank/DDBJ whole genome shotgun (WGS) entry which is preliminary data.</text>
</comment>
<dbReference type="InterPro" id="IPR018247">
    <property type="entry name" value="EF_Hand_1_Ca_BS"/>
</dbReference>
<evidence type="ECO:0000256" key="4">
    <source>
        <dbReference type="SAM" id="Phobius"/>
    </source>
</evidence>
<dbReference type="EMBL" id="JAIWQS010000002">
    <property type="protein sequence ID" value="KAJ8772968.1"/>
    <property type="molecule type" value="Genomic_DNA"/>
</dbReference>
<dbReference type="InterPro" id="IPR011992">
    <property type="entry name" value="EF-hand-dom_pair"/>
</dbReference>
<dbReference type="InterPro" id="IPR002048">
    <property type="entry name" value="EF_hand_dom"/>
</dbReference>
<evidence type="ECO:0000313" key="6">
    <source>
        <dbReference type="EMBL" id="KAJ8772968.1"/>
    </source>
</evidence>
<dbReference type="FunFam" id="1.10.238.10:FF:000003">
    <property type="entry name" value="Calmodulin A"/>
    <property type="match status" value="1"/>
</dbReference>
<dbReference type="InterPro" id="IPR039647">
    <property type="entry name" value="EF_hand_pair_protein_CML-like"/>
</dbReference>
<evidence type="ECO:0000259" key="5">
    <source>
        <dbReference type="PROSITE" id="PS50222"/>
    </source>
</evidence>
<evidence type="ECO:0000256" key="3">
    <source>
        <dbReference type="ARBA" id="ARBA00022837"/>
    </source>
</evidence>
<dbReference type="PANTHER" id="PTHR10891">
    <property type="entry name" value="EF-HAND CALCIUM-BINDING DOMAIN CONTAINING PROTEIN"/>
    <property type="match status" value="1"/>
</dbReference>
<keyword evidence="2" id="KW-0677">Repeat</keyword>
<evidence type="ECO:0000256" key="2">
    <source>
        <dbReference type="ARBA" id="ARBA00022737"/>
    </source>
</evidence>
<dbReference type="Gene3D" id="1.10.238.10">
    <property type="entry name" value="EF-hand"/>
    <property type="match status" value="1"/>
</dbReference>
<keyword evidence="4" id="KW-0812">Transmembrane</keyword>
<dbReference type="Proteomes" id="UP001159364">
    <property type="component" value="Linkage Group LG02"/>
</dbReference>
<evidence type="ECO:0000256" key="1">
    <source>
        <dbReference type="ARBA" id="ARBA00022723"/>
    </source>
</evidence>